<gene>
    <name evidence="1" type="ORF">HMPREF1051_1641</name>
</gene>
<dbReference type="AlphaFoldDB" id="I2NSX6"/>
<protein>
    <submittedName>
        <fullName evidence="1">Uncharacterized protein</fullName>
    </submittedName>
</protein>
<comment type="caution">
    <text evidence="1">The sequence shown here is derived from an EMBL/GenBank/DDBJ whole genome shotgun (WGS) entry which is preliminary data.</text>
</comment>
<accession>I2NSX6</accession>
<sequence>MQAAFYFSDDLKSTAVNPSCFSNCLQPQNLLQPAPSPVGEGWGEGISRIAAIFPNALTAQTQALRLVALSLALSHGERGRGGCWG</sequence>
<evidence type="ECO:0000313" key="2">
    <source>
        <dbReference type="Proteomes" id="UP000004473"/>
    </source>
</evidence>
<dbReference type="Proteomes" id="UP000004473">
    <property type="component" value="Unassembled WGS sequence"/>
</dbReference>
<proteinExistence type="predicted"/>
<name>I2NSX6_NEISI</name>
<reference evidence="1 2" key="1">
    <citation type="submission" date="2012-04" db="EMBL/GenBank/DDBJ databases">
        <authorList>
            <person name="Harkins D.M."/>
            <person name="Madupu R."/>
            <person name="Durkin A.S."/>
            <person name="Torralba M."/>
            <person name="Methe B."/>
            <person name="Sutton G.G."/>
            <person name="Nelson K.E."/>
        </authorList>
    </citation>
    <scope>NUCLEOTIDE SEQUENCE [LARGE SCALE GENOMIC DNA]</scope>
    <source>
        <strain evidence="1 2">VK64</strain>
    </source>
</reference>
<dbReference type="EMBL" id="AJMT01000092">
    <property type="protein sequence ID" value="EIG28937.1"/>
    <property type="molecule type" value="Genomic_DNA"/>
</dbReference>
<organism evidence="1 2">
    <name type="scientific">Neisseria sicca VK64</name>
    <dbReference type="NCBI Taxonomy" id="1095748"/>
    <lineage>
        <taxon>Bacteria</taxon>
        <taxon>Pseudomonadati</taxon>
        <taxon>Pseudomonadota</taxon>
        <taxon>Betaproteobacteria</taxon>
        <taxon>Neisseriales</taxon>
        <taxon>Neisseriaceae</taxon>
        <taxon>Neisseria</taxon>
    </lineage>
</organism>
<evidence type="ECO:0000313" key="1">
    <source>
        <dbReference type="EMBL" id="EIG28937.1"/>
    </source>
</evidence>